<evidence type="ECO:0000256" key="14">
    <source>
        <dbReference type="ARBA" id="ARBA00022958"/>
    </source>
</evidence>
<dbReference type="SUPFAM" id="SSF81653">
    <property type="entry name" value="Calcium ATPase, transduction domain A"/>
    <property type="match status" value="1"/>
</dbReference>
<dbReference type="Gene3D" id="3.40.1110.10">
    <property type="entry name" value="Calcium-transporting ATPase, cytoplasmic domain N"/>
    <property type="match status" value="1"/>
</dbReference>
<keyword evidence="21" id="KW-0915">Sodium</keyword>
<organism evidence="35 36">
    <name type="scientific">Aspergillus thermomutatus</name>
    <name type="common">Neosartorya pseudofischeri</name>
    <dbReference type="NCBI Taxonomy" id="41047"/>
    <lineage>
        <taxon>Eukaryota</taxon>
        <taxon>Fungi</taxon>
        <taxon>Dikarya</taxon>
        <taxon>Ascomycota</taxon>
        <taxon>Pezizomycotina</taxon>
        <taxon>Eurotiomycetes</taxon>
        <taxon>Eurotiomycetidae</taxon>
        <taxon>Eurotiales</taxon>
        <taxon>Aspergillaceae</taxon>
        <taxon>Aspergillus</taxon>
        <taxon>Aspergillus subgen. Fumigati</taxon>
    </lineage>
</organism>
<comment type="caution">
    <text evidence="35">The sequence shown here is derived from an EMBL/GenBank/DDBJ whole genome shotgun (WGS) entry which is preliminary data.</text>
</comment>
<evidence type="ECO:0000256" key="26">
    <source>
        <dbReference type="ARBA" id="ARBA00035029"/>
    </source>
</evidence>
<evidence type="ECO:0000256" key="5">
    <source>
        <dbReference type="ARBA" id="ARBA00022448"/>
    </source>
</evidence>
<comment type="similarity">
    <text evidence="4">Belongs to the cytochrome P450 family.</text>
</comment>
<evidence type="ECO:0000313" key="36">
    <source>
        <dbReference type="Proteomes" id="UP000215305"/>
    </source>
</evidence>
<dbReference type="InterPro" id="IPR044492">
    <property type="entry name" value="P_typ_ATPase_HD_dom"/>
</dbReference>
<dbReference type="CDD" id="cd11061">
    <property type="entry name" value="CYP67-like"/>
    <property type="match status" value="1"/>
</dbReference>
<feature type="transmembrane region" description="Helical" evidence="33">
    <location>
        <begin position="866"/>
        <end position="887"/>
    </location>
</feature>
<dbReference type="STRING" id="41047.A0A397GC27"/>
<dbReference type="GO" id="GO:0016887">
    <property type="term" value="F:ATP hydrolysis activity"/>
    <property type="evidence" value="ECO:0007669"/>
    <property type="project" value="InterPro"/>
</dbReference>
<keyword evidence="19" id="KW-0843">Virulence</keyword>
<keyword evidence="17" id="KW-0560">Oxidoreductase</keyword>
<protein>
    <recommendedName>
        <fullName evidence="31">Tryprostatin B 6-hydroxylase</fullName>
        <ecNumber evidence="30">1.14.14.118</ecNumber>
        <ecNumber evidence="26">7.2.2.3</ecNumber>
    </recommendedName>
    <alternativeName>
        <fullName evidence="32">Fumitremorgin biosynthesis protein C</fullName>
    </alternativeName>
</protein>
<keyword evidence="9 33" id="KW-0812">Transmembrane</keyword>
<evidence type="ECO:0000256" key="18">
    <source>
        <dbReference type="ARBA" id="ARBA00023004"/>
    </source>
</evidence>
<dbReference type="Gene3D" id="1.20.1110.10">
    <property type="entry name" value="Calcium-transporting ATPase, transmembrane domain"/>
    <property type="match status" value="2"/>
</dbReference>
<sequence>MAPYFFIAIVGILSHVFYFRHGEHHLYGLTYLLLFVISTTVVTVFFHYSYVLVYLASLYISLLIYRLLLHPLHSFPGPFLARISSFWSISPKHKTHITLQALHRRYGPIVRTGPSDLSIIYPSAIPAIYGPQSQCTKAPWYDMAYPSRPLQNCRNVKEHNARRRTWSPAFSDKMIRGYEQRVRIYQQQLIAQLTALQSVDVSRWFYLYSFDVMGDLSFGRGFDCLQTGREHWAITLLTSAMNQVGLFLPPWLFLVLLKIPGLTRDWWRFLAFCSERLNARMRMKVQIPDISASLLAPLDGREPTPAEKLMLDGDARLIIVAGSDTTAVTLCAILYELVRHPEQIRRLRAEVEPFVDGAGEVLGSDVALFGHLNGVINEALRMYPPVPGALWRKTPAEGIQVEGVHIPGETTVFCPQYAMGRSELCYVRPDEFIPERWYKDPDLIKDRLAFAPFTTGPYNCIGRPLALLNLRTTLVKLITTFDVGFAPGEDGRAFVQQAQDNFVLRDFYQMGLTTAAIIVIVIVACLAAVSLGAALTRQLYPAEAYERRFQPSHDQERYMRSVRMKNLGIFHRESTPVRMGMGVGKDVESRSHTLPYEVVLRELATQLDEGLTPDEAARRLQTYGPNKLDEGEGVSVVKILVRQVANAMMLVLILAMAVSFGIQSWIEGGVICAVIVLNIVVGFFQEYAAEKTMESLHSLSSPTGTVSRGGQTFSVPSADIVPGDMVELRTGDTVPADIRLVEAVNFETDEALLTGESLPVQKDCDATFKEDTGPGDRLNLAYSSSTVTRGRARGVVIATGMATEIGSIAAALRAGDRRRRPVKRGPNGETKKRWYVQAWTLTGTDAVGRFLGVNVGTPLQRKLSKLAILLFGIAVLFAIVVMAANKFSDSNEVILYAVGTGLSMIPACLVVVLTITMAVGTKRMVERNVIVRKLDSLEALGAVTDICSDKTGTLTQGKMVVKKAWIPSAGTYSVGTSNEPFNPTVGDVTFTPVPPVRFDEEKEGAAIDDLEASATGNPRLGEFLNVAAMANLSHVYHSEEGEWHARGEPTEIAIQVFAARFNWNRDRWTKGDRPVWHQKAEFPFDSTVKKMSVVFTRWEDQTERSMVFTKGAVERILDACTTVIWDADSSTPIPLTDDHRADILQNMEELAKLGLRVLALAHKPYTEEGRLLEGADLQRDEIERDLCFLGLIGLYDPPRPETAGAIRECYQAGIAVHMVTGDHPGTAKAIAQQVGILPADLGTVAADVADAMVMTAGQFDKLTDREIDALPTLPLVIARCAPQTKVRMIDALHRRGQFAAMTGDGVNDSPSLKHADVGIAMGQAGSDVAKDASDIILTDDNFASILNAIEEGRRIFDNIQKFVLHLLSENIAQACTLLIGLTFKDRDGQSVFPLAPVEILWIIMITSGMPDMGLGMEVAAPDIMARPPQTKQGIFTWEVLVDILVYGLWTAALCLASFSVVVWGFGDGDLARGCNRDYSAACDLVFRARATTFVCLTWFALFLAWEMVDMRRSFFRMQPGSTRYLTQWMYDVWRNQFLFWSIVAGFVTTFPILYIPVLNHVVFKHTGISWEWGIVFVEAVLFFLGVELWKFAKRVYFRRVGGKVDSVQA</sequence>
<keyword evidence="20" id="KW-0503">Monooxygenase</keyword>
<dbReference type="GO" id="GO:0005886">
    <property type="term" value="C:plasma membrane"/>
    <property type="evidence" value="ECO:0007669"/>
    <property type="project" value="UniProtKB-SubCell"/>
</dbReference>
<dbReference type="InterPro" id="IPR023214">
    <property type="entry name" value="HAD_sf"/>
</dbReference>
<accession>A0A397GC27</accession>
<dbReference type="Pfam" id="PF00690">
    <property type="entry name" value="Cation_ATPase_N"/>
    <property type="match status" value="1"/>
</dbReference>
<dbReference type="NCBIfam" id="TIGR01523">
    <property type="entry name" value="ATPase-IID_K-Na"/>
    <property type="match status" value="1"/>
</dbReference>
<evidence type="ECO:0000313" key="35">
    <source>
        <dbReference type="EMBL" id="RHZ48572.1"/>
    </source>
</evidence>
<dbReference type="VEuPathDB" id="FungiDB:CDV56_100830"/>
<dbReference type="GO" id="GO:0004497">
    <property type="term" value="F:monooxygenase activity"/>
    <property type="evidence" value="ECO:0007669"/>
    <property type="project" value="UniProtKB-KW"/>
</dbReference>
<dbReference type="InterPro" id="IPR023299">
    <property type="entry name" value="ATPase_P-typ_cyto_dom_N"/>
</dbReference>
<dbReference type="Pfam" id="PF00122">
    <property type="entry name" value="E1-E2_ATPase"/>
    <property type="match status" value="1"/>
</dbReference>
<keyword evidence="11" id="KW-0547">Nucleotide-binding</keyword>
<comment type="catalytic activity">
    <reaction evidence="28">
        <text>Na(+)(in) + ATP + H2O = Na(+)(out) + ADP + phosphate + H(+)</text>
        <dbReference type="Rhea" id="RHEA:14633"/>
        <dbReference type="ChEBI" id="CHEBI:15377"/>
        <dbReference type="ChEBI" id="CHEBI:15378"/>
        <dbReference type="ChEBI" id="CHEBI:29101"/>
        <dbReference type="ChEBI" id="CHEBI:30616"/>
        <dbReference type="ChEBI" id="CHEBI:43474"/>
        <dbReference type="ChEBI" id="CHEBI:456216"/>
        <dbReference type="EC" id="7.2.2.3"/>
    </reaction>
    <physiologicalReaction direction="left-to-right" evidence="28">
        <dbReference type="Rhea" id="RHEA:14634"/>
    </physiologicalReaction>
</comment>
<dbReference type="GO" id="GO:0005506">
    <property type="term" value="F:iron ion binding"/>
    <property type="evidence" value="ECO:0007669"/>
    <property type="project" value="InterPro"/>
</dbReference>
<evidence type="ECO:0000259" key="34">
    <source>
        <dbReference type="SMART" id="SM00831"/>
    </source>
</evidence>
<dbReference type="SUPFAM" id="SSF81660">
    <property type="entry name" value="Metal cation-transporting ATPase, ATP-binding domain N"/>
    <property type="match status" value="1"/>
</dbReference>
<dbReference type="Gene3D" id="3.40.50.1000">
    <property type="entry name" value="HAD superfamily/HAD-like"/>
    <property type="match status" value="1"/>
</dbReference>
<evidence type="ECO:0000256" key="8">
    <source>
        <dbReference type="ARBA" id="ARBA00022617"/>
    </source>
</evidence>
<dbReference type="SUPFAM" id="SSF56784">
    <property type="entry name" value="HAD-like"/>
    <property type="match status" value="1"/>
</dbReference>
<dbReference type="SMART" id="SM00831">
    <property type="entry name" value="Cation_ATPase_N"/>
    <property type="match status" value="1"/>
</dbReference>
<dbReference type="InterPro" id="IPR004014">
    <property type="entry name" value="ATPase_P-typ_cation-transptr_N"/>
</dbReference>
<dbReference type="SUPFAM" id="SSF81665">
    <property type="entry name" value="Calcium ATPase, transmembrane domain M"/>
    <property type="match status" value="1"/>
</dbReference>
<dbReference type="SFLD" id="SFLDF00027">
    <property type="entry name" value="p-type_atpase"/>
    <property type="match status" value="1"/>
</dbReference>
<evidence type="ECO:0000256" key="11">
    <source>
        <dbReference type="ARBA" id="ARBA00022741"/>
    </source>
</evidence>
<evidence type="ECO:0000256" key="19">
    <source>
        <dbReference type="ARBA" id="ARBA00023026"/>
    </source>
</evidence>
<evidence type="ECO:0000256" key="32">
    <source>
        <dbReference type="ARBA" id="ARBA00079459"/>
    </source>
</evidence>
<comment type="cofactor">
    <cofactor evidence="1">
        <name>Mg(2+)</name>
        <dbReference type="ChEBI" id="CHEBI:18420"/>
    </cofactor>
</comment>
<keyword evidence="10" id="KW-0479">Metal-binding</keyword>
<evidence type="ECO:0000256" key="4">
    <source>
        <dbReference type="ARBA" id="ARBA00010617"/>
    </source>
</evidence>
<keyword evidence="7" id="KW-0633">Potassium transport</keyword>
<dbReference type="InterPro" id="IPR001128">
    <property type="entry name" value="Cyt_P450"/>
</dbReference>
<evidence type="ECO:0000256" key="10">
    <source>
        <dbReference type="ARBA" id="ARBA00022723"/>
    </source>
</evidence>
<evidence type="ECO:0000256" key="6">
    <source>
        <dbReference type="ARBA" id="ARBA00022475"/>
    </source>
</evidence>
<evidence type="ECO:0000256" key="23">
    <source>
        <dbReference type="ARBA" id="ARBA00023136"/>
    </source>
</evidence>
<dbReference type="Pfam" id="PF13246">
    <property type="entry name" value="Cation_ATPase"/>
    <property type="match status" value="1"/>
</dbReference>
<comment type="cofactor">
    <cofactor evidence="2">
        <name>heme</name>
        <dbReference type="ChEBI" id="CHEBI:30413"/>
    </cofactor>
</comment>
<evidence type="ECO:0000256" key="31">
    <source>
        <dbReference type="ARBA" id="ARBA00068978"/>
    </source>
</evidence>
<evidence type="ECO:0000256" key="21">
    <source>
        <dbReference type="ARBA" id="ARBA00023053"/>
    </source>
</evidence>
<dbReference type="InterPro" id="IPR023298">
    <property type="entry name" value="ATPase_P-typ_TM_dom_sf"/>
</dbReference>
<dbReference type="Gene3D" id="2.70.150.10">
    <property type="entry name" value="Calcium-transporting ATPase, cytoplasmic transduction domain A"/>
    <property type="match status" value="1"/>
</dbReference>
<dbReference type="InterPro" id="IPR036412">
    <property type="entry name" value="HAD-like_sf"/>
</dbReference>
<name>A0A397GC27_ASPTH</name>
<feature type="domain" description="Cation-transporting P-type ATPase N-terminal" evidence="34">
    <location>
        <begin position="590"/>
        <end position="664"/>
    </location>
</feature>
<keyword evidence="5" id="KW-0813">Transport</keyword>
<feature type="transmembrane region" description="Helical" evidence="33">
    <location>
        <begin position="644"/>
        <end position="662"/>
    </location>
</feature>
<dbReference type="InterPro" id="IPR001757">
    <property type="entry name" value="P_typ_ATPase"/>
</dbReference>
<dbReference type="InterPro" id="IPR018303">
    <property type="entry name" value="ATPase_P-typ_P_site"/>
</dbReference>
<feature type="transmembrane region" description="Helical" evidence="33">
    <location>
        <begin position="27"/>
        <end position="46"/>
    </location>
</feature>
<comment type="catalytic activity">
    <reaction evidence="27">
        <text>K(+)(in) + ATP + H2O = K(+)(out) + ADP + phosphate + H(+)</text>
        <dbReference type="Rhea" id="RHEA:75815"/>
        <dbReference type="ChEBI" id="CHEBI:15377"/>
        <dbReference type="ChEBI" id="CHEBI:15378"/>
        <dbReference type="ChEBI" id="CHEBI:29103"/>
        <dbReference type="ChEBI" id="CHEBI:30616"/>
        <dbReference type="ChEBI" id="CHEBI:43474"/>
        <dbReference type="ChEBI" id="CHEBI:456216"/>
    </reaction>
</comment>
<comment type="similarity">
    <text evidence="25">Belongs to the cation transport ATPase (P-type) (TC 3.A.3) family. Type IID subfamily.</text>
</comment>
<evidence type="ECO:0000256" key="28">
    <source>
        <dbReference type="ARBA" id="ARBA00049499"/>
    </source>
</evidence>
<evidence type="ECO:0000256" key="3">
    <source>
        <dbReference type="ARBA" id="ARBA00004651"/>
    </source>
</evidence>
<feature type="transmembrane region" description="Helical" evidence="33">
    <location>
        <begin position="1569"/>
        <end position="1589"/>
    </location>
</feature>
<dbReference type="GO" id="GO:0008554">
    <property type="term" value="F:P-type sodium transporter activity"/>
    <property type="evidence" value="ECO:0007669"/>
    <property type="project" value="UniProtKB-EC"/>
</dbReference>
<dbReference type="InterPro" id="IPR006414">
    <property type="entry name" value="P-type_ATPase_IID"/>
</dbReference>
<dbReference type="FunFam" id="3.40.1110.10:FF:000039">
    <property type="entry name" value="Sodium P-type ATPase"/>
    <property type="match status" value="1"/>
</dbReference>
<dbReference type="FunFam" id="3.40.50.1000:FF:000047">
    <property type="entry name" value="Sodium P-type ATPase"/>
    <property type="match status" value="1"/>
</dbReference>
<dbReference type="InterPro" id="IPR036396">
    <property type="entry name" value="Cyt_P450_sf"/>
</dbReference>
<evidence type="ECO:0000256" key="30">
    <source>
        <dbReference type="ARBA" id="ARBA00066322"/>
    </source>
</evidence>
<evidence type="ECO:0000256" key="33">
    <source>
        <dbReference type="SAM" id="Phobius"/>
    </source>
</evidence>
<dbReference type="GO" id="GO:0005524">
    <property type="term" value="F:ATP binding"/>
    <property type="evidence" value="ECO:0007669"/>
    <property type="project" value="UniProtKB-KW"/>
</dbReference>
<dbReference type="InterPro" id="IPR008250">
    <property type="entry name" value="ATPase_P-typ_transduc_dom_A_sf"/>
</dbReference>
<evidence type="ECO:0000256" key="22">
    <source>
        <dbReference type="ARBA" id="ARBA00023065"/>
    </source>
</evidence>
<dbReference type="RefSeq" id="XP_026612026.1">
    <property type="nucleotide sequence ID" value="XM_026754449.1"/>
</dbReference>
<evidence type="ECO:0000256" key="1">
    <source>
        <dbReference type="ARBA" id="ARBA00001946"/>
    </source>
</evidence>
<reference evidence="35" key="1">
    <citation type="submission" date="2018-08" db="EMBL/GenBank/DDBJ databases">
        <title>Draft genome sequence of azole-resistant Aspergillus thermomutatus (Neosartorya pseudofischeri) strain HMR AF 39, isolated from a human nasal aspirate.</title>
        <authorList>
            <person name="Parent-Michaud M."/>
            <person name="Dufresne P.J."/>
            <person name="Fournier E."/>
            <person name="Martineau C."/>
            <person name="Moreira S."/>
            <person name="Perkins V."/>
            <person name="De Repentigny L."/>
            <person name="Dufresne S.F."/>
        </authorList>
    </citation>
    <scope>NUCLEOTIDE SEQUENCE [LARGE SCALE GENOMIC DNA]</scope>
    <source>
        <strain evidence="35">HMR AF 39</strain>
    </source>
</reference>
<keyword evidence="22" id="KW-0406">Ion transport</keyword>
<dbReference type="CDD" id="cd02086">
    <property type="entry name" value="P-type_ATPase_Na_ENA"/>
    <property type="match status" value="1"/>
</dbReference>
<comment type="subcellular location">
    <subcellularLocation>
        <location evidence="3">Cell membrane</location>
        <topology evidence="3">Multi-pass membrane protein</topology>
    </subcellularLocation>
</comment>
<dbReference type="GO" id="GO:0016705">
    <property type="term" value="F:oxidoreductase activity, acting on paired donors, with incorporation or reduction of molecular oxygen"/>
    <property type="evidence" value="ECO:0007669"/>
    <property type="project" value="InterPro"/>
</dbReference>
<evidence type="ECO:0000256" key="2">
    <source>
        <dbReference type="ARBA" id="ARBA00001971"/>
    </source>
</evidence>
<dbReference type="GO" id="GO:1902181">
    <property type="term" value="P:verruculogen biosynthetic process"/>
    <property type="evidence" value="ECO:0007669"/>
    <property type="project" value="UniProtKB-ARBA"/>
</dbReference>
<dbReference type="GO" id="GO:0020037">
    <property type="term" value="F:heme binding"/>
    <property type="evidence" value="ECO:0007669"/>
    <property type="project" value="InterPro"/>
</dbReference>
<proteinExistence type="inferred from homology"/>
<feature type="transmembrane region" description="Helical" evidence="33">
    <location>
        <begin position="1486"/>
        <end position="1508"/>
    </location>
</feature>
<dbReference type="PROSITE" id="PS00154">
    <property type="entry name" value="ATPASE_E1_E2"/>
    <property type="match status" value="1"/>
</dbReference>
<evidence type="ECO:0000256" key="29">
    <source>
        <dbReference type="ARBA" id="ARBA00052018"/>
    </source>
</evidence>
<keyword evidence="16 33" id="KW-1133">Transmembrane helix</keyword>
<comment type="catalytic activity">
    <reaction evidence="29">
        <text>tryprostatin B + reduced [NADPH--hemoprotein reductase] + O2 = 6-hydroxytryprostatin B + oxidized [NADPH--hemoprotein reductase] + H2O + H(+)</text>
        <dbReference type="Rhea" id="RHEA:35955"/>
        <dbReference type="Rhea" id="RHEA-COMP:11964"/>
        <dbReference type="Rhea" id="RHEA-COMP:11965"/>
        <dbReference type="ChEBI" id="CHEBI:15377"/>
        <dbReference type="ChEBI" id="CHEBI:15378"/>
        <dbReference type="ChEBI" id="CHEBI:15379"/>
        <dbReference type="ChEBI" id="CHEBI:57618"/>
        <dbReference type="ChEBI" id="CHEBI:58210"/>
        <dbReference type="ChEBI" id="CHEBI:72760"/>
        <dbReference type="ChEBI" id="CHEBI:72762"/>
        <dbReference type="EC" id="1.14.14.118"/>
    </reaction>
</comment>
<feature type="transmembrane region" description="Helical" evidence="33">
    <location>
        <begin position="507"/>
        <end position="529"/>
    </location>
</feature>
<evidence type="ECO:0000256" key="9">
    <source>
        <dbReference type="ARBA" id="ARBA00022692"/>
    </source>
</evidence>
<keyword evidence="8" id="KW-0349">Heme</keyword>
<dbReference type="InterPro" id="IPR059000">
    <property type="entry name" value="ATPase_P-type_domA"/>
</dbReference>
<dbReference type="GeneID" id="38122804"/>
<keyword evidence="36" id="KW-1185">Reference proteome</keyword>
<dbReference type="Gene3D" id="1.10.630.10">
    <property type="entry name" value="Cytochrome P450"/>
    <property type="match status" value="1"/>
</dbReference>
<gene>
    <name evidence="35" type="ORF">CDV56_100830</name>
</gene>
<dbReference type="EMBL" id="NKHU02000194">
    <property type="protein sequence ID" value="RHZ48572.1"/>
    <property type="molecule type" value="Genomic_DNA"/>
</dbReference>
<dbReference type="NCBIfam" id="TIGR01494">
    <property type="entry name" value="ATPase_P-type"/>
    <property type="match status" value="2"/>
</dbReference>
<evidence type="ECO:0000256" key="24">
    <source>
        <dbReference type="ARBA" id="ARBA00023201"/>
    </source>
</evidence>
<keyword evidence="15" id="KW-1278">Translocase</keyword>
<evidence type="ECO:0000256" key="17">
    <source>
        <dbReference type="ARBA" id="ARBA00023002"/>
    </source>
</evidence>
<dbReference type="SFLD" id="SFLDG00002">
    <property type="entry name" value="C1.7:_P-type_atpase_like"/>
    <property type="match status" value="1"/>
</dbReference>
<dbReference type="EC" id="1.14.14.118" evidence="30"/>
<keyword evidence="18" id="KW-0408">Iron</keyword>
<dbReference type="FunFam" id="1.20.1110.10:FF:000015">
    <property type="entry name" value="Sodium ion P-type ATPase"/>
    <property type="match status" value="1"/>
</dbReference>
<evidence type="ECO:0000256" key="27">
    <source>
        <dbReference type="ARBA" id="ARBA00048599"/>
    </source>
</evidence>
<dbReference type="EC" id="7.2.2.3" evidence="26"/>
<feature type="transmembrane region" description="Helical" evidence="33">
    <location>
        <begin position="5"/>
        <end position="21"/>
    </location>
</feature>
<evidence type="ECO:0000256" key="7">
    <source>
        <dbReference type="ARBA" id="ARBA00022538"/>
    </source>
</evidence>
<dbReference type="Proteomes" id="UP000215305">
    <property type="component" value="Unassembled WGS sequence"/>
</dbReference>
<keyword evidence="13" id="KW-0460">Magnesium</keyword>
<keyword evidence="12" id="KW-0067">ATP-binding</keyword>
<feature type="transmembrane region" description="Helical" evidence="33">
    <location>
        <begin position="893"/>
        <end position="919"/>
    </location>
</feature>
<dbReference type="Pfam" id="PF00689">
    <property type="entry name" value="Cation_ATPase_C"/>
    <property type="match status" value="1"/>
</dbReference>
<evidence type="ECO:0000256" key="12">
    <source>
        <dbReference type="ARBA" id="ARBA00022840"/>
    </source>
</evidence>
<keyword evidence="6" id="KW-1003">Cell membrane</keyword>
<feature type="transmembrane region" description="Helical" evidence="33">
    <location>
        <begin position="1439"/>
        <end position="1466"/>
    </location>
</feature>
<dbReference type="GO" id="GO:0006813">
    <property type="term" value="P:potassium ion transport"/>
    <property type="evidence" value="ECO:0007669"/>
    <property type="project" value="UniProtKB-KW"/>
</dbReference>
<feature type="transmembrane region" description="Helical" evidence="33">
    <location>
        <begin position="668"/>
        <end position="689"/>
    </location>
</feature>
<evidence type="ECO:0000256" key="20">
    <source>
        <dbReference type="ARBA" id="ARBA00023033"/>
    </source>
</evidence>
<dbReference type="FunFam" id="1.20.1110.10:FF:000020">
    <property type="entry name" value="Sodium ion P-type ATPase"/>
    <property type="match status" value="1"/>
</dbReference>
<feature type="transmembrane region" description="Helical" evidence="33">
    <location>
        <begin position="51"/>
        <end position="69"/>
    </location>
</feature>
<dbReference type="PRINTS" id="PR00119">
    <property type="entry name" value="CATATPASE"/>
</dbReference>
<dbReference type="SUPFAM" id="SSF48264">
    <property type="entry name" value="Cytochrome P450"/>
    <property type="match status" value="1"/>
</dbReference>
<keyword evidence="14" id="KW-0630">Potassium</keyword>
<keyword evidence="23 33" id="KW-0472">Membrane</keyword>
<dbReference type="OrthoDB" id="3352408at2759"/>
<keyword evidence="24" id="KW-0739">Sodium transport</keyword>
<evidence type="ECO:0000256" key="25">
    <source>
        <dbReference type="ARBA" id="ARBA00035017"/>
    </source>
</evidence>
<evidence type="ECO:0000256" key="16">
    <source>
        <dbReference type="ARBA" id="ARBA00022989"/>
    </source>
</evidence>
<dbReference type="InterPro" id="IPR006068">
    <property type="entry name" value="ATPase_P-typ_cation-transptr_C"/>
</dbReference>
<evidence type="ECO:0000256" key="15">
    <source>
        <dbReference type="ARBA" id="ARBA00022967"/>
    </source>
</evidence>
<evidence type="ECO:0000256" key="13">
    <source>
        <dbReference type="ARBA" id="ARBA00022842"/>
    </source>
</evidence>
<dbReference type="FunFam" id="1.10.630.10:FF:000063">
    <property type="entry name" value="Cytochrome P450 monooxygenase"/>
    <property type="match status" value="1"/>
</dbReference>
<feature type="transmembrane region" description="Helical" evidence="33">
    <location>
        <begin position="1537"/>
        <end position="1557"/>
    </location>
</feature>
<dbReference type="Pfam" id="PF00067">
    <property type="entry name" value="p450"/>
    <property type="match status" value="1"/>
</dbReference>
<dbReference type="SFLD" id="SFLDS00003">
    <property type="entry name" value="Haloacid_Dehalogenase"/>
    <property type="match status" value="1"/>
</dbReference>
<dbReference type="PANTHER" id="PTHR42861">
    <property type="entry name" value="CALCIUM-TRANSPORTING ATPASE"/>
    <property type="match status" value="1"/>
</dbReference>